<dbReference type="STRING" id="460384.SAMN05216313_1369"/>
<dbReference type="GO" id="GO:0003677">
    <property type="term" value="F:DNA binding"/>
    <property type="evidence" value="ECO:0007669"/>
    <property type="project" value="UniProtKB-KW"/>
</dbReference>
<dbReference type="SMART" id="SM00345">
    <property type="entry name" value="HTH_GNTR"/>
    <property type="match status" value="1"/>
</dbReference>
<name>A0A1I0JTT5_9FIRM</name>
<gene>
    <name evidence="5" type="ORF">SAMN05216313_1369</name>
</gene>
<evidence type="ECO:0000256" key="2">
    <source>
        <dbReference type="ARBA" id="ARBA00023125"/>
    </source>
</evidence>
<dbReference type="InterPro" id="IPR036390">
    <property type="entry name" value="WH_DNA-bd_sf"/>
</dbReference>
<proteinExistence type="predicted"/>
<evidence type="ECO:0000256" key="3">
    <source>
        <dbReference type="ARBA" id="ARBA00023163"/>
    </source>
</evidence>
<dbReference type="PANTHER" id="PTHR43537">
    <property type="entry name" value="TRANSCRIPTIONAL REGULATOR, GNTR FAMILY"/>
    <property type="match status" value="1"/>
</dbReference>
<protein>
    <submittedName>
        <fullName evidence="5">GntR family transcriptional regulator, transcriptional repressor for pyruvate dehydrogenase complex</fullName>
    </submittedName>
</protein>
<keyword evidence="6" id="KW-1185">Reference proteome</keyword>
<evidence type="ECO:0000256" key="1">
    <source>
        <dbReference type="ARBA" id="ARBA00023015"/>
    </source>
</evidence>
<dbReference type="RefSeq" id="WP_007719509.1">
    <property type="nucleotide sequence ID" value="NZ_CABJCG010000005.1"/>
</dbReference>
<dbReference type="GeneID" id="93279590"/>
<dbReference type="AlphaFoldDB" id="A0A1I0JTT5"/>
<keyword evidence="1" id="KW-0805">Transcription regulation</keyword>
<accession>A0A1I0JTT5</accession>
<dbReference type="Gene3D" id="1.20.120.530">
    <property type="entry name" value="GntR ligand-binding domain-like"/>
    <property type="match status" value="1"/>
</dbReference>
<dbReference type="PANTHER" id="PTHR43537:SF5">
    <property type="entry name" value="UXU OPERON TRANSCRIPTIONAL REGULATOR"/>
    <property type="match status" value="1"/>
</dbReference>
<dbReference type="SMART" id="SM00895">
    <property type="entry name" value="FCD"/>
    <property type="match status" value="1"/>
</dbReference>
<reference evidence="6" key="1">
    <citation type="submission" date="2016-10" db="EMBL/GenBank/DDBJ databases">
        <authorList>
            <person name="Varghese N."/>
            <person name="Submissions S."/>
        </authorList>
    </citation>
    <scope>NUCLEOTIDE SEQUENCE [LARGE SCALE GENOMIC DNA]</scope>
    <source>
        <strain evidence="6">NLAE-zl-G277</strain>
    </source>
</reference>
<dbReference type="InterPro" id="IPR036388">
    <property type="entry name" value="WH-like_DNA-bd_sf"/>
</dbReference>
<dbReference type="CDD" id="cd07377">
    <property type="entry name" value="WHTH_GntR"/>
    <property type="match status" value="1"/>
</dbReference>
<keyword evidence="2" id="KW-0238">DNA-binding</keyword>
<dbReference type="Pfam" id="PF00392">
    <property type="entry name" value="GntR"/>
    <property type="match status" value="1"/>
</dbReference>
<dbReference type="EMBL" id="FOIM01000036">
    <property type="protein sequence ID" value="SEU14126.1"/>
    <property type="molecule type" value="Genomic_DNA"/>
</dbReference>
<evidence type="ECO:0000259" key="4">
    <source>
        <dbReference type="PROSITE" id="PS50949"/>
    </source>
</evidence>
<sequence length="231" mass="26269">MESVKRMPIVQQVVDKLKEYLFSGEIAVGDKLPVEKELCEQLGVGRGTVREAFRILEATGYVELRPGKGAFAARTSEIELGDVMQWFTEHEVETKDFLEVRMAIEPLSVRLAIERCSDEDVAQLEHIHRKFTAAVNSHDVPAISINDEKFHSAIVEFSRNQLLISISKQVEKHVKNFRSKTFYIPQNAANAIEPHQNILDAFKRRDAAAGERSMEEHLNLVVKDLEKSTIR</sequence>
<dbReference type="PRINTS" id="PR00035">
    <property type="entry name" value="HTHGNTR"/>
</dbReference>
<dbReference type="PROSITE" id="PS50949">
    <property type="entry name" value="HTH_GNTR"/>
    <property type="match status" value="1"/>
</dbReference>
<dbReference type="GO" id="GO:0003700">
    <property type="term" value="F:DNA-binding transcription factor activity"/>
    <property type="evidence" value="ECO:0007669"/>
    <property type="project" value="InterPro"/>
</dbReference>
<organism evidence="5 6">
    <name type="scientific">Enterocloster lavalensis</name>
    <dbReference type="NCBI Taxonomy" id="460384"/>
    <lineage>
        <taxon>Bacteria</taxon>
        <taxon>Bacillati</taxon>
        <taxon>Bacillota</taxon>
        <taxon>Clostridia</taxon>
        <taxon>Lachnospirales</taxon>
        <taxon>Lachnospiraceae</taxon>
        <taxon>Enterocloster</taxon>
    </lineage>
</organism>
<evidence type="ECO:0000313" key="6">
    <source>
        <dbReference type="Proteomes" id="UP000198508"/>
    </source>
</evidence>
<dbReference type="InterPro" id="IPR008920">
    <property type="entry name" value="TF_FadR/GntR_C"/>
</dbReference>
<dbReference type="SUPFAM" id="SSF46785">
    <property type="entry name" value="Winged helix' DNA-binding domain"/>
    <property type="match status" value="1"/>
</dbReference>
<keyword evidence="3" id="KW-0804">Transcription</keyword>
<dbReference type="Pfam" id="PF07729">
    <property type="entry name" value="FCD"/>
    <property type="match status" value="1"/>
</dbReference>
<dbReference type="Gene3D" id="1.10.10.10">
    <property type="entry name" value="Winged helix-like DNA-binding domain superfamily/Winged helix DNA-binding domain"/>
    <property type="match status" value="1"/>
</dbReference>
<feature type="domain" description="HTH gntR-type" evidence="4">
    <location>
        <begin position="7"/>
        <end position="75"/>
    </location>
</feature>
<dbReference type="SUPFAM" id="SSF48008">
    <property type="entry name" value="GntR ligand-binding domain-like"/>
    <property type="match status" value="1"/>
</dbReference>
<dbReference type="InterPro" id="IPR000524">
    <property type="entry name" value="Tscrpt_reg_HTH_GntR"/>
</dbReference>
<keyword evidence="5" id="KW-0670">Pyruvate</keyword>
<dbReference type="InterPro" id="IPR011711">
    <property type="entry name" value="GntR_C"/>
</dbReference>
<evidence type="ECO:0000313" key="5">
    <source>
        <dbReference type="EMBL" id="SEU14126.1"/>
    </source>
</evidence>
<dbReference type="Proteomes" id="UP000198508">
    <property type="component" value="Unassembled WGS sequence"/>
</dbReference>